<dbReference type="AlphaFoldDB" id="A0A6C0BP06"/>
<organism evidence="2">
    <name type="scientific">viral metagenome</name>
    <dbReference type="NCBI Taxonomy" id="1070528"/>
    <lineage>
        <taxon>unclassified sequences</taxon>
        <taxon>metagenomes</taxon>
        <taxon>organismal metagenomes</taxon>
    </lineage>
</organism>
<accession>A0A6C0BP06</accession>
<sequence>MNWGLLVLLLLAVGTGLYIWRRNVRSVRQFGDAIKADVRRLSPRRTSVAAPGPSGPSVPLGTTVPGAYAHGHRRHHHRGSMGASAYGRRHHRHHM</sequence>
<reference evidence="2" key="1">
    <citation type="journal article" date="2020" name="Nature">
        <title>Giant virus diversity and host interactions through global metagenomics.</title>
        <authorList>
            <person name="Schulz F."/>
            <person name="Roux S."/>
            <person name="Paez-Espino D."/>
            <person name="Jungbluth S."/>
            <person name="Walsh D.A."/>
            <person name="Denef V.J."/>
            <person name="McMahon K.D."/>
            <person name="Konstantinidis K.T."/>
            <person name="Eloe-Fadrosh E.A."/>
            <person name="Kyrpides N.C."/>
            <person name="Woyke T."/>
        </authorList>
    </citation>
    <scope>NUCLEOTIDE SEQUENCE</scope>
    <source>
        <strain evidence="2">GVMAG-M-3300017989-17</strain>
    </source>
</reference>
<proteinExistence type="predicted"/>
<feature type="compositionally biased region" description="Basic residues" evidence="1">
    <location>
        <begin position="70"/>
        <end position="79"/>
    </location>
</feature>
<protein>
    <submittedName>
        <fullName evidence="2">Uncharacterized protein</fullName>
    </submittedName>
</protein>
<evidence type="ECO:0000256" key="1">
    <source>
        <dbReference type="SAM" id="MobiDB-lite"/>
    </source>
</evidence>
<evidence type="ECO:0000313" key="2">
    <source>
        <dbReference type="EMBL" id="QHS93501.1"/>
    </source>
</evidence>
<dbReference type="EMBL" id="MN739205">
    <property type="protein sequence ID" value="QHS93501.1"/>
    <property type="molecule type" value="Genomic_DNA"/>
</dbReference>
<name>A0A6C0BP06_9ZZZZ</name>
<feature type="region of interest" description="Disordered" evidence="1">
    <location>
        <begin position="44"/>
        <end position="95"/>
    </location>
</feature>